<sequence length="159" mass="16817">MQSMPSLAMLAAYAGALLLTLCLAARLTPRGWWRRANARALAVLAGGTLVLGWLLHALLAPSTPVQATVPPTALAPADVPVAGARYRTHDALNLRAAAGIGAPRLAVVPAGALVAATGRHQGDWWQVSVEVQGRRLEGWASSLWLRRGDERARTAYSID</sequence>
<dbReference type="Gene3D" id="2.30.30.40">
    <property type="entry name" value="SH3 Domains"/>
    <property type="match status" value="1"/>
</dbReference>
<proteinExistence type="predicted"/>
<name>A0ABV6FDS1_9BURK</name>
<gene>
    <name evidence="3" type="ORF">ACFFJK_07230</name>
</gene>
<keyword evidence="1" id="KW-0812">Transmembrane</keyword>
<keyword evidence="4" id="KW-1185">Reference proteome</keyword>
<keyword evidence="1" id="KW-1133">Transmembrane helix</keyword>
<organism evidence="3 4">
    <name type="scientific">Massilia consociata</name>
    <dbReference type="NCBI Taxonomy" id="760117"/>
    <lineage>
        <taxon>Bacteria</taxon>
        <taxon>Pseudomonadati</taxon>
        <taxon>Pseudomonadota</taxon>
        <taxon>Betaproteobacteria</taxon>
        <taxon>Burkholderiales</taxon>
        <taxon>Oxalobacteraceae</taxon>
        <taxon>Telluria group</taxon>
        <taxon>Massilia</taxon>
    </lineage>
</organism>
<accession>A0ABV6FDS1</accession>
<evidence type="ECO:0000313" key="3">
    <source>
        <dbReference type="EMBL" id="MFC0251678.1"/>
    </source>
</evidence>
<dbReference type="InterPro" id="IPR003646">
    <property type="entry name" value="SH3-like_bac-type"/>
</dbReference>
<feature type="domain" description="SH3b" evidence="2">
    <location>
        <begin position="90"/>
        <end position="145"/>
    </location>
</feature>
<comment type="caution">
    <text evidence="3">The sequence shown here is derived from an EMBL/GenBank/DDBJ whole genome shotgun (WGS) entry which is preliminary data.</text>
</comment>
<evidence type="ECO:0000259" key="2">
    <source>
        <dbReference type="Pfam" id="PF08239"/>
    </source>
</evidence>
<dbReference type="Proteomes" id="UP001589773">
    <property type="component" value="Unassembled WGS sequence"/>
</dbReference>
<reference evidence="3 4" key="1">
    <citation type="submission" date="2024-09" db="EMBL/GenBank/DDBJ databases">
        <authorList>
            <person name="Sun Q."/>
            <person name="Mori K."/>
        </authorList>
    </citation>
    <scope>NUCLEOTIDE SEQUENCE [LARGE SCALE GENOMIC DNA]</scope>
    <source>
        <strain evidence="3 4">CCM 7792</strain>
    </source>
</reference>
<evidence type="ECO:0000313" key="4">
    <source>
        <dbReference type="Proteomes" id="UP001589773"/>
    </source>
</evidence>
<evidence type="ECO:0000256" key="1">
    <source>
        <dbReference type="SAM" id="Phobius"/>
    </source>
</evidence>
<protein>
    <submittedName>
        <fullName evidence="3">SH3 domain-containing protein</fullName>
    </submittedName>
</protein>
<dbReference type="Pfam" id="PF08239">
    <property type="entry name" value="SH3_3"/>
    <property type="match status" value="1"/>
</dbReference>
<dbReference type="EMBL" id="JBHLWP010000009">
    <property type="protein sequence ID" value="MFC0251678.1"/>
    <property type="molecule type" value="Genomic_DNA"/>
</dbReference>
<feature type="transmembrane region" description="Helical" evidence="1">
    <location>
        <begin position="40"/>
        <end position="59"/>
    </location>
</feature>
<keyword evidence="1" id="KW-0472">Membrane</keyword>
<dbReference type="RefSeq" id="WP_379678509.1">
    <property type="nucleotide sequence ID" value="NZ_JBHLWP010000009.1"/>
</dbReference>